<dbReference type="OrthoDB" id="7206808at2"/>
<dbReference type="Pfam" id="PF06035">
    <property type="entry name" value="Peptidase_C93"/>
    <property type="match status" value="1"/>
</dbReference>
<dbReference type="AlphaFoldDB" id="A0A1X6YJT5"/>
<sequence length="213" mass="23301">MLIEVENQRAKGARTGTLANMGLMAKGFAKFAICVMAPVLFSAGAASADTAGRIQPKRQMAAPSGAVELCARYAWACAKTSGGVKISAQQISTVQKINRKINQSVRSVPDQRQYRSKDVWALPTRAGGDCEDYALAKKLKLVQMGYAPQELLIATVVHKRLGPHAVLVMRTDSGDYVLDNLTNRVLPWNETDYFFVQMQDPRNPKGWVGVFLG</sequence>
<evidence type="ECO:0000313" key="1">
    <source>
        <dbReference type="EMBL" id="SLN23227.1"/>
    </source>
</evidence>
<keyword evidence="2" id="KW-1185">Reference proteome</keyword>
<proteinExistence type="predicted"/>
<reference evidence="1 2" key="1">
    <citation type="submission" date="2017-03" db="EMBL/GenBank/DDBJ databases">
        <authorList>
            <person name="Afonso C.L."/>
            <person name="Miller P.J."/>
            <person name="Scott M.A."/>
            <person name="Spackman E."/>
            <person name="Goraichik I."/>
            <person name="Dimitrov K.M."/>
            <person name="Suarez D.L."/>
            <person name="Swayne D.E."/>
        </authorList>
    </citation>
    <scope>NUCLEOTIDE SEQUENCE [LARGE SCALE GENOMIC DNA]</scope>
    <source>
        <strain evidence="1 2">CECT 7450</strain>
    </source>
</reference>
<dbReference type="RefSeq" id="WP_085804446.1">
    <property type="nucleotide sequence ID" value="NZ_FWFX01000002.1"/>
</dbReference>
<protein>
    <recommendedName>
        <fullName evidence="3">Bacterial transglutaminase-like cysteine proteinase BTLCP</fullName>
    </recommendedName>
</protein>
<dbReference type="InterPro" id="IPR010319">
    <property type="entry name" value="Transglutaminase-like_Cys_pept"/>
</dbReference>
<gene>
    <name evidence="1" type="ORF">ROA7450_00910</name>
</gene>
<evidence type="ECO:0000313" key="2">
    <source>
        <dbReference type="Proteomes" id="UP000193061"/>
    </source>
</evidence>
<accession>A0A1X6YJT5</accession>
<dbReference type="PANTHER" id="PTHR39327:SF1">
    <property type="entry name" value="BLR5470 PROTEIN"/>
    <property type="match status" value="1"/>
</dbReference>
<dbReference type="EMBL" id="FWFX01000002">
    <property type="protein sequence ID" value="SLN23227.1"/>
    <property type="molecule type" value="Genomic_DNA"/>
</dbReference>
<dbReference type="Gene3D" id="3.10.620.30">
    <property type="match status" value="1"/>
</dbReference>
<name>A0A1X6YJT5_9RHOB</name>
<dbReference type="Proteomes" id="UP000193061">
    <property type="component" value="Unassembled WGS sequence"/>
</dbReference>
<evidence type="ECO:0008006" key="3">
    <source>
        <dbReference type="Google" id="ProtNLM"/>
    </source>
</evidence>
<dbReference type="PANTHER" id="PTHR39327">
    <property type="match status" value="1"/>
</dbReference>
<organism evidence="1 2">
    <name type="scientific">Roseovarius albus</name>
    <dbReference type="NCBI Taxonomy" id="1247867"/>
    <lineage>
        <taxon>Bacteria</taxon>
        <taxon>Pseudomonadati</taxon>
        <taxon>Pseudomonadota</taxon>
        <taxon>Alphaproteobacteria</taxon>
        <taxon>Rhodobacterales</taxon>
        <taxon>Roseobacteraceae</taxon>
        <taxon>Roseovarius</taxon>
    </lineage>
</organism>